<proteinExistence type="predicted"/>
<reference evidence="3" key="1">
    <citation type="journal article" date="2019" name="Int. J. Syst. Evol. Microbiol.">
        <title>The Global Catalogue of Microorganisms (GCM) 10K type strain sequencing project: providing services to taxonomists for standard genome sequencing and annotation.</title>
        <authorList>
            <consortium name="The Broad Institute Genomics Platform"/>
            <consortium name="The Broad Institute Genome Sequencing Center for Infectious Disease"/>
            <person name="Wu L."/>
            <person name="Ma J."/>
        </authorList>
    </citation>
    <scope>NUCLEOTIDE SEQUENCE [LARGE SCALE GENOMIC DNA]</scope>
    <source>
        <strain evidence="3">JCM 17805</strain>
    </source>
</reference>
<evidence type="ECO:0000313" key="2">
    <source>
        <dbReference type="EMBL" id="GAA4650739.1"/>
    </source>
</evidence>
<feature type="compositionally biased region" description="Polar residues" evidence="1">
    <location>
        <begin position="1281"/>
        <end position="1294"/>
    </location>
</feature>
<feature type="region of interest" description="Disordered" evidence="1">
    <location>
        <begin position="1276"/>
        <end position="1300"/>
    </location>
</feature>
<feature type="region of interest" description="Disordered" evidence="1">
    <location>
        <begin position="75"/>
        <end position="112"/>
    </location>
</feature>
<evidence type="ECO:0000256" key="1">
    <source>
        <dbReference type="SAM" id="MobiDB-lite"/>
    </source>
</evidence>
<dbReference type="Proteomes" id="UP001500604">
    <property type="component" value="Unassembled WGS sequence"/>
</dbReference>
<accession>A0ABP8V411</accession>
<comment type="caution">
    <text evidence="2">The sequence shown here is derived from an EMBL/GenBank/DDBJ whole genome shotgun (WGS) entry which is preliminary data.</text>
</comment>
<evidence type="ECO:0000313" key="3">
    <source>
        <dbReference type="Proteomes" id="UP001500604"/>
    </source>
</evidence>
<evidence type="ECO:0008006" key="4">
    <source>
        <dbReference type="Google" id="ProtNLM"/>
    </source>
</evidence>
<gene>
    <name evidence="2" type="ORF">GCM10023116_30220</name>
</gene>
<organism evidence="2 3">
    <name type="scientific">Kistimonas scapharcae</name>
    <dbReference type="NCBI Taxonomy" id="1036133"/>
    <lineage>
        <taxon>Bacteria</taxon>
        <taxon>Pseudomonadati</taxon>
        <taxon>Pseudomonadota</taxon>
        <taxon>Gammaproteobacteria</taxon>
        <taxon>Oceanospirillales</taxon>
        <taxon>Endozoicomonadaceae</taxon>
        <taxon>Kistimonas</taxon>
    </lineage>
</organism>
<protein>
    <recommendedName>
        <fullName evidence="4">Retention module-containing protein</fullName>
    </recommendedName>
</protein>
<dbReference type="RefSeq" id="WP_345196971.1">
    <property type="nucleotide sequence ID" value="NZ_BAABFL010000417.1"/>
</dbReference>
<dbReference type="EMBL" id="BAABFL010000417">
    <property type="protein sequence ID" value="GAA4650739.1"/>
    <property type="molecule type" value="Genomic_DNA"/>
</dbReference>
<name>A0ABP8V411_9GAMM</name>
<keyword evidence="3" id="KW-1185">Reference proteome</keyword>
<sequence length="1758" mass="184166">MARQIESKAGFSGIIMTVVGELNMLGKDGDILPLVPGDRIYPGDMVRTGPESLARIKLMDGEIVELQSNSLFSAVLPDDKMPEPDASGTEPAPVWQPATPHSAKPVAKQPVKEPVAENPFREWWEEEDDLHLDAVRLGMDQFREQVSPSVPHPRLADYSGLTGISAGDEQENLLTSPLYFDLYKDQPAPPVVVPPPVLGVAPLVYLDVTNGVNRDYAVAFTEGDADESVSAASNWVLEVDDYPTAGVDELMSGATVTIRTPLTGDQLTVNTGGLPSGITAVLNSGGTQVTLSGSAVASDYEEALKQIRFSNTNENPVPGADTSRDVEIAVVVTDSRSQSSEEAVTTVTLTEENDFSVLDLSLALPGDGFSVNFIEADDATGTPADIDSAAVALVDNDIQITDLDDTLLTSAVIQILNARAEDQLQSIGTLPTGIVAGTYFFDAITGVGTFVLSAAAGASLDDFETALQTLHYTNTSDAPDTTARTVSIVVTDETASAATFTPFSPPDLTLTPLINQSVVVVPGGTAVTDLTDGLQFSATVEILNGMTDDVLEFPAGITLPNDITATYDADTYIMTLTSLTGSTPEQFQTALESILYASNADAGSFDNTDRNIHITLIDKSFSTPVTTTVTVIPVNDLPESADKTQAMFEDQALIFTPSDTVILNGFTFGTGQDTLLVTELPTTGRLYIEYGTHQENIIAGQAISKTLIDNNQFRYEPAGHTAYTSDFKFRLLDDQLYLPTITTLPSNSETITYTTTELDFVDINGVTQEFMRITSLPANGRLFLYDTVNDTETDVTLGMLIHRDDVDDTNDLRLRYTADDSGTVYPGFTYQLMDNSESINTITVSEPDFLFTDVDGDRIDHILIETLPDEGLLYMDYGTSQVSVIPGQQISRTEIEQGLLRFAPDAHEANIGANPYASFTFKVHDGTGYSEQTHTYTINVTALVDDPENNAVSLTAIVENSDFIDGTGADSLDNWSGENASVAAGVVTINPGGFIAKNVPVATTAQKYVLNFDYTPNAAGETLTIGWFGDPNLSITLAVGGSDGNGGTITAGVSNAIRVVMPYVEGSFGVSQLLFTVNNTGAGAVTDAYQLDNVRMVATANDIYTGADIPVVIPSLLTAGRTTFFDDMDGSEEQAVIIYGLANGATVWDGKGNSATFTGSDTYPGSTDYLELVNGTGPDDQPWDLSSLRMTPPAASTDNMVLTIVAGANEGATDRTTDLLNPLLAIAQDSNAEGQVGEYTVNPAPNGQLAAYAENILVTVSPVNMVTGTNGDEIIDDDTTNDGANPNPVNTTSGDDLINTGGGLDRVTGGGGSDTYIFNSGNLSRTTITDFVIGGNRLANPGAATLPASQAFGWTFDGATDLDASGGFVINIDGTDYTITQAMLGAGSYNDSTTFAADLNSALTTAGLGATAIVSADTTTVTVVSNNVTASAKITISPVVALVPASQDFNFIFDGVNVLDTSGTTDFVITIDGTDQNIALAADSYTDATTFMNDLNTALTGLGATASVVSGTTVRVASDNKGTGGSIVIAASGSAATALANVEHVGNDAIIRDATAYIGSNFVDGITDTIAVKVGATTTQLDIGSTPPADAAALATAIQTAADAATLGLTVTETGGEITITHTAATEKVELSVATAQALGEIDVAGVNNVDLPSNLVANPASTSPGGASETLWFQVMDADAVNNLTEYFDIEIIDTNGNGAIDAGDNQSVIKFNNNGGNDFGHEVVLENINLLNFGTTNVEILNNLIANGNIVIGDAP</sequence>